<dbReference type="RefSeq" id="WP_202091001.1">
    <property type="nucleotide sequence ID" value="NZ_CP061035.1"/>
</dbReference>
<sequence length="94" mass="10300">MKFLGLIAAGLLGAVTLAPASASAAPVAAGSATLLVAGVVAAPQAVVVRERTVVRRGPGYRNDRRNRWSTRRVCTNRWRGNRKIRTCRQVRYRR</sequence>
<gene>
    <name evidence="2" type="ORF">H5J25_11200</name>
</gene>
<evidence type="ECO:0000313" key="3">
    <source>
        <dbReference type="Proteomes" id="UP000595894"/>
    </source>
</evidence>
<proteinExistence type="predicted"/>
<dbReference type="Proteomes" id="UP000595894">
    <property type="component" value="Chromosome"/>
</dbReference>
<evidence type="ECO:0000256" key="1">
    <source>
        <dbReference type="SAM" id="SignalP"/>
    </source>
</evidence>
<keyword evidence="1" id="KW-0732">Signal</keyword>
<evidence type="ECO:0000313" key="2">
    <source>
        <dbReference type="EMBL" id="QQV76111.1"/>
    </source>
</evidence>
<name>A0A974NSJ3_9SPHN</name>
<reference evidence="3" key="1">
    <citation type="submission" date="2020-09" db="EMBL/GenBank/DDBJ databases">
        <title>Sphingomonas sp., a new species isolated from pork steak.</title>
        <authorList>
            <person name="Heidler von Heilborn D."/>
        </authorList>
    </citation>
    <scope>NUCLEOTIDE SEQUENCE [LARGE SCALE GENOMIC DNA]</scope>
</reference>
<protein>
    <submittedName>
        <fullName evidence="2">Uncharacterized protein</fullName>
    </submittedName>
</protein>
<dbReference type="AlphaFoldDB" id="A0A974NSJ3"/>
<dbReference type="KEGG" id="sari:H5J25_11200"/>
<accession>A0A974NSJ3</accession>
<feature type="chain" id="PRO_5037149673" evidence="1">
    <location>
        <begin position="25"/>
        <end position="94"/>
    </location>
</feature>
<feature type="signal peptide" evidence="1">
    <location>
        <begin position="1"/>
        <end position="24"/>
    </location>
</feature>
<keyword evidence="3" id="KW-1185">Reference proteome</keyword>
<organism evidence="2 3">
    <name type="scientific">Sphingomonas aliaeris</name>
    <dbReference type="NCBI Taxonomy" id="2759526"/>
    <lineage>
        <taxon>Bacteria</taxon>
        <taxon>Pseudomonadati</taxon>
        <taxon>Pseudomonadota</taxon>
        <taxon>Alphaproteobacteria</taxon>
        <taxon>Sphingomonadales</taxon>
        <taxon>Sphingomonadaceae</taxon>
        <taxon>Sphingomonas</taxon>
    </lineage>
</organism>
<dbReference type="EMBL" id="CP061035">
    <property type="protein sequence ID" value="QQV76111.1"/>
    <property type="molecule type" value="Genomic_DNA"/>
</dbReference>